<evidence type="ECO:0000256" key="1">
    <source>
        <dbReference type="ARBA" id="ARBA00023002"/>
    </source>
</evidence>
<dbReference type="OrthoDB" id="9792085at2"/>
<reference evidence="4 5" key="1">
    <citation type="submission" date="2019-07" db="EMBL/GenBank/DDBJ databases">
        <title>New species of Amycolatopsis and Streptomyces.</title>
        <authorList>
            <person name="Duangmal K."/>
            <person name="Teo W.F.A."/>
            <person name="Lipun K."/>
        </authorList>
    </citation>
    <scope>NUCLEOTIDE SEQUENCE [LARGE SCALE GENOMIC DNA]</scope>
    <source>
        <strain evidence="4 5">JCM 30562</strain>
    </source>
</reference>
<evidence type="ECO:0000259" key="2">
    <source>
        <dbReference type="Pfam" id="PF01408"/>
    </source>
</evidence>
<dbReference type="Pfam" id="PF22725">
    <property type="entry name" value="GFO_IDH_MocA_C3"/>
    <property type="match status" value="1"/>
</dbReference>
<dbReference type="Gene3D" id="3.30.360.10">
    <property type="entry name" value="Dihydrodipicolinate Reductase, domain 2"/>
    <property type="match status" value="1"/>
</dbReference>
<dbReference type="SUPFAM" id="SSF55347">
    <property type="entry name" value="Glyceraldehyde-3-phosphate dehydrogenase-like, C-terminal domain"/>
    <property type="match status" value="1"/>
</dbReference>
<accession>A0A558A5B8</accession>
<dbReference type="GO" id="GO:0016491">
    <property type="term" value="F:oxidoreductase activity"/>
    <property type="evidence" value="ECO:0007669"/>
    <property type="project" value="UniProtKB-KW"/>
</dbReference>
<evidence type="ECO:0000313" key="5">
    <source>
        <dbReference type="Proteomes" id="UP000318578"/>
    </source>
</evidence>
<proteinExistence type="predicted"/>
<dbReference type="Proteomes" id="UP000318578">
    <property type="component" value="Unassembled WGS sequence"/>
</dbReference>
<dbReference type="Gene3D" id="3.40.50.720">
    <property type="entry name" value="NAD(P)-binding Rossmann-like Domain"/>
    <property type="match status" value="1"/>
</dbReference>
<feature type="domain" description="Gfo/Idh/MocA-like oxidoreductase N-terminal" evidence="2">
    <location>
        <begin position="3"/>
        <end position="119"/>
    </location>
</feature>
<keyword evidence="5" id="KW-1185">Reference proteome</keyword>
<name>A0A558A5B8_9PSEU</name>
<organism evidence="4 5">
    <name type="scientific">Amycolatopsis acidiphila</name>
    <dbReference type="NCBI Taxonomy" id="715473"/>
    <lineage>
        <taxon>Bacteria</taxon>
        <taxon>Bacillati</taxon>
        <taxon>Actinomycetota</taxon>
        <taxon>Actinomycetes</taxon>
        <taxon>Pseudonocardiales</taxon>
        <taxon>Pseudonocardiaceae</taxon>
        <taxon>Amycolatopsis</taxon>
    </lineage>
</organism>
<dbReference type="InterPro" id="IPR036291">
    <property type="entry name" value="NAD(P)-bd_dom_sf"/>
</dbReference>
<dbReference type="InterPro" id="IPR000683">
    <property type="entry name" value="Gfo/Idh/MocA-like_OxRdtase_N"/>
</dbReference>
<dbReference type="EMBL" id="VJZA01000047">
    <property type="protein sequence ID" value="TVT19445.1"/>
    <property type="molecule type" value="Genomic_DNA"/>
</dbReference>
<comment type="caution">
    <text evidence="4">The sequence shown here is derived from an EMBL/GenBank/DDBJ whole genome shotgun (WGS) entry which is preliminary data.</text>
</comment>
<dbReference type="Pfam" id="PF01408">
    <property type="entry name" value="GFO_IDH_MocA"/>
    <property type="match status" value="1"/>
</dbReference>
<evidence type="ECO:0000313" key="4">
    <source>
        <dbReference type="EMBL" id="TVT19445.1"/>
    </source>
</evidence>
<sequence length="374" mass="39222">MAGRAHAAAYRAASTVFGLDRPEIRLVAVADVNTALAEDVRRRYGFARAEADWRALAAAEDIDAVSVVVANELHRELVETLLAAGKHVLCEKPLASSVADGQAMVAAARRSDRVAAIGYTYRRSPAVSAIRDELASGRLGEPVHFAGRAWYDYALDPLTPMSWRYRGGAGTGILADTGSHLVDLAEYLCGPVREVRGAVFATVVPERPVPAGPTVGHVRAELTGERSAVENEDLATFTARFAGGAVGTFSASRVAHALPDGLGFDLFCGNGSAAFDLQRASEFAISGPAGEGRRQVFAGPRHPYVHNGLAVDSPGAGHGTGDMFTFQARAFLDEIAGLKELPPCASLADGLHGLRVLAAVVESARRDGGAVEVA</sequence>
<dbReference type="InterPro" id="IPR055170">
    <property type="entry name" value="GFO_IDH_MocA-like_dom"/>
</dbReference>
<feature type="domain" description="GFO/IDH/MocA-like oxidoreductase" evidence="3">
    <location>
        <begin position="129"/>
        <end position="272"/>
    </location>
</feature>
<evidence type="ECO:0000259" key="3">
    <source>
        <dbReference type="Pfam" id="PF22725"/>
    </source>
</evidence>
<gene>
    <name evidence="4" type="ORF">FNH06_24290</name>
</gene>
<protein>
    <submittedName>
        <fullName evidence="4">Gfo/Idh/MocA family oxidoreductase</fullName>
    </submittedName>
</protein>
<dbReference type="PANTHER" id="PTHR43818:SF11">
    <property type="entry name" value="BCDNA.GH03377"/>
    <property type="match status" value="1"/>
</dbReference>
<keyword evidence="1" id="KW-0560">Oxidoreductase</keyword>
<dbReference type="PANTHER" id="PTHR43818">
    <property type="entry name" value="BCDNA.GH03377"/>
    <property type="match status" value="1"/>
</dbReference>
<dbReference type="GO" id="GO:0000166">
    <property type="term" value="F:nucleotide binding"/>
    <property type="evidence" value="ECO:0007669"/>
    <property type="project" value="InterPro"/>
</dbReference>
<dbReference type="AlphaFoldDB" id="A0A558A5B8"/>
<dbReference type="InterPro" id="IPR050463">
    <property type="entry name" value="Gfo/Idh/MocA_oxidrdct_glycsds"/>
</dbReference>
<dbReference type="SUPFAM" id="SSF51735">
    <property type="entry name" value="NAD(P)-binding Rossmann-fold domains"/>
    <property type="match status" value="1"/>
</dbReference>